<comment type="caution">
    <text evidence="1">The sequence shown here is derived from an EMBL/GenBank/DDBJ whole genome shotgun (WGS) entry which is preliminary data.</text>
</comment>
<dbReference type="Proteomes" id="UP001183648">
    <property type="component" value="Unassembled WGS sequence"/>
</dbReference>
<reference evidence="1 2" key="1">
    <citation type="submission" date="2023-07" db="EMBL/GenBank/DDBJ databases">
        <title>Sequencing the genomes of 1000 actinobacteria strains.</title>
        <authorList>
            <person name="Klenk H.-P."/>
        </authorList>
    </citation>
    <scope>NUCLEOTIDE SEQUENCE [LARGE SCALE GENOMIC DNA]</scope>
    <source>
        <strain evidence="1 2">DSM 19426</strain>
    </source>
</reference>
<evidence type="ECO:0000313" key="2">
    <source>
        <dbReference type="Proteomes" id="UP001183648"/>
    </source>
</evidence>
<gene>
    <name evidence="1" type="ORF">J2S63_002801</name>
</gene>
<protein>
    <submittedName>
        <fullName evidence="1">Uncharacterized protein</fullName>
    </submittedName>
</protein>
<organism evidence="1 2">
    <name type="scientific">Nocardioides marmoribigeumensis</name>
    <dbReference type="NCBI Taxonomy" id="433649"/>
    <lineage>
        <taxon>Bacteria</taxon>
        <taxon>Bacillati</taxon>
        <taxon>Actinomycetota</taxon>
        <taxon>Actinomycetes</taxon>
        <taxon>Propionibacteriales</taxon>
        <taxon>Nocardioidaceae</taxon>
        <taxon>Nocardioides</taxon>
    </lineage>
</organism>
<proteinExistence type="predicted"/>
<accession>A0ABU2BXW1</accession>
<dbReference type="RefSeq" id="WP_310303432.1">
    <property type="nucleotide sequence ID" value="NZ_BAAAPS010000003.1"/>
</dbReference>
<keyword evidence="2" id="KW-1185">Reference proteome</keyword>
<name>A0ABU2BXW1_9ACTN</name>
<dbReference type="EMBL" id="JAVDYG010000001">
    <property type="protein sequence ID" value="MDR7363248.1"/>
    <property type="molecule type" value="Genomic_DNA"/>
</dbReference>
<sequence length="99" mass="9692">MDLKAGQRLHSTVCDTSVVVVKGATGVDLTCGGAPLSDSAGGVAGAPASGHDEGSLLGKRYEDATTGIEVLCVKPGAGSIAVDGRLLTLKAAKALPSSD</sequence>
<evidence type="ECO:0000313" key="1">
    <source>
        <dbReference type="EMBL" id="MDR7363248.1"/>
    </source>
</evidence>